<dbReference type="EMBL" id="CP030850">
    <property type="protein sequence ID" value="AXE19057.1"/>
    <property type="molecule type" value="Genomic_DNA"/>
</dbReference>
<dbReference type="InterPro" id="IPR007627">
    <property type="entry name" value="RNA_pol_sigma70_r2"/>
</dbReference>
<proteinExistence type="predicted"/>
<dbReference type="SUPFAM" id="SSF88659">
    <property type="entry name" value="Sigma3 and sigma4 domains of RNA polymerase sigma factors"/>
    <property type="match status" value="1"/>
</dbReference>
<dbReference type="PANTHER" id="PTHR47756:SF2">
    <property type="entry name" value="BLL6612 PROTEIN"/>
    <property type="match status" value="1"/>
</dbReference>
<dbReference type="AlphaFoldDB" id="A0A344TK86"/>
<dbReference type="GO" id="GO:0006352">
    <property type="term" value="P:DNA-templated transcription initiation"/>
    <property type="evidence" value="ECO:0007669"/>
    <property type="project" value="InterPro"/>
</dbReference>
<feature type="domain" description="RNA polymerase sigma factor 70 region 4 type 2" evidence="2">
    <location>
        <begin position="118"/>
        <end position="169"/>
    </location>
</feature>
<protein>
    <submittedName>
        <fullName evidence="4">RNA polymerase subunit sigma-24</fullName>
    </submittedName>
</protein>
<dbReference type="Gene3D" id="1.10.10.10">
    <property type="entry name" value="Winged helix-like DNA-binding domain superfamily/Winged helix DNA-binding domain"/>
    <property type="match status" value="1"/>
</dbReference>
<dbReference type="KEGG" id="run:DR864_15515"/>
<dbReference type="InterPro" id="IPR036388">
    <property type="entry name" value="WH-like_DNA-bd_sf"/>
</dbReference>
<dbReference type="Proteomes" id="UP000251993">
    <property type="component" value="Chromosome"/>
</dbReference>
<dbReference type="GO" id="GO:0016987">
    <property type="term" value="F:sigma factor activity"/>
    <property type="evidence" value="ECO:0007669"/>
    <property type="project" value="InterPro"/>
</dbReference>
<name>A0A344TK86_9BACT</name>
<evidence type="ECO:0000259" key="1">
    <source>
        <dbReference type="Pfam" id="PF04542"/>
    </source>
</evidence>
<evidence type="ECO:0000259" key="3">
    <source>
        <dbReference type="Pfam" id="PF20239"/>
    </source>
</evidence>
<dbReference type="Gene3D" id="1.10.1740.10">
    <property type="match status" value="1"/>
</dbReference>
<evidence type="ECO:0000259" key="2">
    <source>
        <dbReference type="Pfam" id="PF08281"/>
    </source>
</evidence>
<dbReference type="InterPro" id="IPR013324">
    <property type="entry name" value="RNA_pol_sigma_r3/r4-like"/>
</dbReference>
<accession>A0A344TK86</accession>
<dbReference type="Pfam" id="PF20239">
    <property type="entry name" value="DUF6596"/>
    <property type="match status" value="1"/>
</dbReference>
<dbReference type="SUPFAM" id="SSF88946">
    <property type="entry name" value="Sigma2 domain of RNA polymerase sigma factors"/>
    <property type="match status" value="1"/>
</dbReference>
<evidence type="ECO:0000313" key="5">
    <source>
        <dbReference type="Proteomes" id="UP000251993"/>
    </source>
</evidence>
<dbReference type="GO" id="GO:0003677">
    <property type="term" value="F:DNA binding"/>
    <property type="evidence" value="ECO:0007669"/>
    <property type="project" value="InterPro"/>
</dbReference>
<feature type="domain" description="DUF6596" evidence="3">
    <location>
        <begin position="188"/>
        <end position="289"/>
    </location>
</feature>
<dbReference type="InterPro" id="IPR013325">
    <property type="entry name" value="RNA_pol_sigma_r2"/>
</dbReference>
<dbReference type="Pfam" id="PF08281">
    <property type="entry name" value="Sigma70_r4_2"/>
    <property type="match status" value="1"/>
</dbReference>
<dbReference type="PANTHER" id="PTHR47756">
    <property type="entry name" value="BLL6612 PROTEIN-RELATED"/>
    <property type="match status" value="1"/>
</dbReference>
<dbReference type="InterPro" id="IPR013249">
    <property type="entry name" value="RNA_pol_sigma70_r4_t2"/>
</dbReference>
<reference evidence="4 5" key="1">
    <citation type="submission" date="2018-07" db="EMBL/GenBank/DDBJ databases">
        <title>Genome sequencing of Runella.</title>
        <authorList>
            <person name="Baek M.-G."/>
            <person name="Yi H."/>
        </authorList>
    </citation>
    <scope>NUCLEOTIDE SEQUENCE [LARGE SCALE GENOMIC DNA]</scope>
    <source>
        <strain evidence="4 5">HYN0085</strain>
    </source>
</reference>
<dbReference type="InterPro" id="IPR046531">
    <property type="entry name" value="DUF6596"/>
</dbReference>
<dbReference type="Pfam" id="PF04542">
    <property type="entry name" value="Sigma70_r2"/>
    <property type="match status" value="1"/>
</dbReference>
<evidence type="ECO:0000313" key="4">
    <source>
        <dbReference type="EMBL" id="AXE19057.1"/>
    </source>
</evidence>
<dbReference type="RefSeq" id="WP_114067837.1">
    <property type="nucleotide sequence ID" value="NZ_CP030850.1"/>
</dbReference>
<gene>
    <name evidence="4" type="ORF">DR864_15515</name>
</gene>
<sequence length="415" mass="47711">MTEVNRMAEHLFRHESGKMLAVLTRVFGFSNYDIARDVVQDTLLAALEQWKLNGIPENPTGWLYTSAKNRVLDRLRREKKMAEISPDIAYEFQSEQQMQQHIDQLFLEHEMEDSQLRMMFACCHPSLPPEAQITLILRTLCGLSITEIANAFLSNDENITKRLYRAKDKIRSTPIELEVPYGDELPARLDAVLKAVYLLFNEGYNSQHPDQLIKQDLCEEALRLGTLLSQHRYTDLPKTAALLSLMYFQASRFDARQDDEGNIILLANQDRQKWNRERIGAGIAFLNKASQGPEISSYHLEAAIASYHARAERFESTNWQAIMYLYRLLEQINPSVMVQFNKAIATGFAEGPQRGTEALQNIKGLENNAYYHTALGDFFAQLKDSNSAKLHYETAIQLTKSKAEWQLIWKKIEML</sequence>
<dbReference type="InterPro" id="IPR014284">
    <property type="entry name" value="RNA_pol_sigma-70_dom"/>
</dbReference>
<feature type="domain" description="RNA polymerase sigma-70 region 2" evidence="1">
    <location>
        <begin position="11"/>
        <end position="80"/>
    </location>
</feature>
<organism evidence="4 5">
    <name type="scientific">Runella rosea</name>
    <dbReference type="NCBI Taxonomy" id="2259595"/>
    <lineage>
        <taxon>Bacteria</taxon>
        <taxon>Pseudomonadati</taxon>
        <taxon>Bacteroidota</taxon>
        <taxon>Cytophagia</taxon>
        <taxon>Cytophagales</taxon>
        <taxon>Spirosomataceae</taxon>
        <taxon>Runella</taxon>
    </lineage>
</organism>
<dbReference type="NCBIfam" id="TIGR02937">
    <property type="entry name" value="sigma70-ECF"/>
    <property type="match status" value="1"/>
</dbReference>
<keyword evidence="5" id="KW-1185">Reference proteome</keyword>
<dbReference type="OrthoDB" id="9780299at2"/>